<name>W8NUR3_9EURY</name>
<dbReference type="PANTHER" id="PTHR30290">
    <property type="entry name" value="PERIPLASMIC BINDING COMPONENT OF ABC TRANSPORTER"/>
    <property type="match status" value="1"/>
</dbReference>
<dbReference type="Pfam" id="PF00496">
    <property type="entry name" value="SBP_bac_5"/>
    <property type="match status" value="1"/>
</dbReference>
<dbReference type="KEGG" id="tnu:BD01_1417"/>
<feature type="domain" description="Solute-binding protein family 5" evidence="5">
    <location>
        <begin position="134"/>
        <end position="625"/>
    </location>
</feature>
<dbReference type="RefSeq" id="WP_042691213.1">
    <property type="nucleotide sequence ID" value="NZ_CP007264.1"/>
</dbReference>
<proteinExistence type="inferred from homology"/>
<dbReference type="InterPro" id="IPR039424">
    <property type="entry name" value="SBP_5"/>
</dbReference>
<dbReference type="Gene3D" id="3.40.190.10">
    <property type="entry name" value="Periplasmic binding protein-like II"/>
    <property type="match status" value="1"/>
</dbReference>
<dbReference type="GO" id="GO:1904680">
    <property type="term" value="F:peptide transmembrane transporter activity"/>
    <property type="evidence" value="ECO:0007669"/>
    <property type="project" value="TreeGrafter"/>
</dbReference>
<keyword evidence="2" id="KW-0813">Transport</keyword>
<evidence type="ECO:0000313" key="7">
    <source>
        <dbReference type="Proteomes" id="UP000019434"/>
    </source>
</evidence>
<dbReference type="eggNOG" id="arCOG01672">
    <property type="taxonomic scope" value="Archaea"/>
</dbReference>
<dbReference type="GO" id="GO:0015833">
    <property type="term" value="P:peptide transport"/>
    <property type="evidence" value="ECO:0007669"/>
    <property type="project" value="TreeGrafter"/>
</dbReference>
<dbReference type="NCBIfam" id="TIGR04288">
    <property type="entry name" value="CGP_CTERM"/>
    <property type="match status" value="1"/>
</dbReference>
<dbReference type="SUPFAM" id="SSF53850">
    <property type="entry name" value="Periplasmic binding protein-like II"/>
    <property type="match status" value="1"/>
</dbReference>
<dbReference type="OrthoDB" id="194307at2157"/>
<evidence type="ECO:0000256" key="4">
    <source>
        <dbReference type="SAM" id="MobiDB-lite"/>
    </source>
</evidence>
<reference evidence="6 7" key="1">
    <citation type="submission" date="2014-02" db="EMBL/GenBank/DDBJ databases">
        <title>Genome Sequence of an Hyperthermophilic Archaeon, Thermococcus nautili 30-1, producing viral vesicles.</title>
        <authorList>
            <person name="Oberto J."/>
            <person name="Gaudin M."/>
            <person name="Cossu M."/>
            <person name="Gorlas A."/>
            <person name="Slesarev A."/>
            <person name="Marguet E."/>
            <person name="Forterre P."/>
        </authorList>
    </citation>
    <scope>NUCLEOTIDE SEQUENCE [LARGE SCALE GENOMIC DNA]</scope>
    <source>
        <strain evidence="6 7">30-1</strain>
    </source>
</reference>
<dbReference type="Proteomes" id="UP000019434">
    <property type="component" value="Chromosome"/>
</dbReference>
<dbReference type="GeneID" id="24958942"/>
<dbReference type="AlphaFoldDB" id="W8NUR3"/>
<feature type="compositionally biased region" description="Low complexity" evidence="4">
    <location>
        <begin position="774"/>
        <end position="804"/>
    </location>
</feature>
<evidence type="ECO:0000313" key="6">
    <source>
        <dbReference type="EMBL" id="AHL23028.1"/>
    </source>
</evidence>
<evidence type="ECO:0000256" key="3">
    <source>
        <dbReference type="ARBA" id="ARBA00022729"/>
    </source>
</evidence>
<organism evidence="6 7">
    <name type="scientific">Thermococcus nautili</name>
    <dbReference type="NCBI Taxonomy" id="195522"/>
    <lineage>
        <taxon>Archaea</taxon>
        <taxon>Methanobacteriati</taxon>
        <taxon>Methanobacteriota</taxon>
        <taxon>Thermococci</taxon>
        <taxon>Thermococcales</taxon>
        <taxon>Thermococcaceae</taxon>
        <taxon>Thermococcus</taxon>
    </lineage>
</organism>
<dbReference type="PANTHER" id="PTHR30290:SF9">
    <property type="entry name" value="OLIGOPEPTIDE-BINDING PROTEIN APPA"/>
    <property type="match status" value="1"/>
</dbReference>
<protein>
    <submittedName>
        <fullName evidence="6">Putative solute binding protein</fullName>
    </submittedName>
</protein>
<evidence type="ECO:0000256" key="1">
    <source>
        <dbReference type="ARBA" id="ARBA00005695"/>
    </source>
</evidence>
<accession>W8NUR3</accession>
<keyword evidence="7" id="KW-1185">Reference proteome</keyword>
<dbReference type="Gene3D" id="3.10.105.10">
    <property type="entry name" value="Dipeptide-binding Protein, Domain 3"/>
    <property type="match status" value="1"/>
</dbReference>
<dbReference type="HOGENOM" id="CLU_013622_0_0_2"/>
<dbReference type="InterPro" id="IPR000914">
    <property type="entry name" value="SBP_5_dom"/>
</dbReference>
<feature type="region of interest" description="Disordered" evidence="4">
    <location>
        <begin position="767"/>
        <end position="809"/>
    </location>
</feature>
<keyword evidence="3" id="KW-0732">Signal</keyword>
<comment type="similarity">
    <text evidence="1">Belongs to the bacterial solute-binding protein 5 family.</text>
</comment>
<evidence type="ECO:0000256" key="2">
    <source>
        <dbReference type="ARBA" id="ARBA00022448"/>
    </source>
</evidence>
<dbReference type="InterPro" id="IPR027552">
    <property type="entry name" value="CGP_CTERM"/>
</dbReference>
<dbReference type="STRING" id="195522.BD01_1417"/>
<gene>
    <name evidence="6" type="ORF">BD01_1417</name>
</gene>
<dbReference type="EMBL" id="CP007264">
    <property type="protein sequence ID" value="AHL23028.1"/>
    <property type="molecule type" value="Genomic_DNA"/>
</dbReference>
<evidence type="ECO:0000259" key="5">
    <source>
        <dbReference type="Pfam" id="PF00496"/>
    </source>
</evidence>
<sequence>MNRKALSLFVMGLMLFSVFLVAKPASAQTVQGDKLKIVYLAAQGSLFMGVFNPSPSGMTDVYTNRIWYFLNDPMIMMGPDAQRHNYRCQLVDVKYNVQVPDDAVIWNGTEKKWVSPYAGKTATSAVTWKCGLGTWVDGQKITLADYLFSYAMTWEWAYQDGKDDKYYDEEWGNNYQGTLETIMGLKVNKVTDDYIEYTVYQDYIVPYSKWATALNFGVKPSVPWELYNVMSEMVANGVEGKAFSWSEQPQGGYQIDMIDPDQMKYFKAEAQAILNSGKLIPVWLETAKDVLQKWGISEEQAGITTDLAKEGYESVISWVDKYNNAIIGDGPYYVEKYDPKAMTVVLKMANNKRIGYPGEVNGKKLPWDPYWKEIDIYGSLNDDTAILAVAKGEYDLYWYARPYNKIAKALQEYGDNLNPMKTIAVWWSVNLNLVGDPQTGLVNSSGQTKFNPFALREVRYAMNWLINRQYIVSQVLQGSGAPLFGTAVSGQVDAYSNYMMVAKALGFTPQGDEAYAIKMIDEAMNKAAQALKAKGHTLEKKDGVWYFDGEPVTVKVIARVEDERLDEGKYLAQILQKAGFKVDLLQWQRSQASKAVYLSDPTTLQWHVYTEGWVVSGIQDVASLAWDFWFFDIYVDPNWGTDYHNPMTVKDLVDATANGDLNKFISTIGLKYYNTPDKLKPLLDWTGYDLANLLAYAKWTGPNNDTVKLQSLDQFWDLYKLAYGTHSLNAPRVYTAETWNFFLLNKRIKVEFVDPISGVGSILSARSIEPAPKETPTTTPQTTSSEEKQTTSSQPTSTPTSSTSEESKGLCGPAFIVGLAIVPLLLRRRK</sequence>